<comment type="caution">
    <text evidence="1">The sequence shown here is derived from an EMBL/GenBank/DDBJ whole genome shotgun (WGS) entry which is preliminary data.</text>
</comment>
<name>A0ABX0QSB3_9BACT</name>
<dbReference type="EMBL" id="WAEL01000012">
    <property type="protein sequence ID" value="NID13428.1"/>
    <property type="molecule type" value="Genomic_DNA"/>
</dbReference>
<evidence type="ECO:0000313" key="1">
    <source>
        <dbReference type="EMBL" id="NID13428.1"/>
    </source>
</evidence>
<reference evidence="2" key="2">
    <citation type="submission" date="2023-07" db="EMBL/GenBank/DDBJ databases">
        <authorList>
            <person name="Jung D.-H."/>
        </authorList>
    </citation>
    <scope>NUCLEOTIDE SEQUENCE [LARGE SCALE GENOMIC DNA]</scope>
    <source>
        <strain evidence="2">JA-25</strain>
    </source>
</reference>
<evidence type="ECO:0000313" key="2">
    <source>
        <dbReference type="Proteomes" id="UP000606008"/>
    </source>
</evidence>
<dbReference type="Proteomes" id="UP000606008">
    <property type="component" value="Unassembled WGS sequence"/>
</dbReference>
<accession>A0ABX0QSB3</accession>
<proteinExistence type="predicted"/>
<sequence>MNGNYSICQSRHTMKPCVKAIYNQIGQVAFSRMKATTLKPDNRKNALQWKIKCTRFTSIRVESQQNGVGYQVSFFIINHQQFTEIVIEQVEAQELISTIEQITGLVLSYVPTDLAHDVDENFTLKE</sequence>
<organism evidence="1 2">
    <name type="scientific">Fibrivirga algicola</name>
    <dbReference type="NCBI Taxonomy" id="2950420"/>
    <lineage>
        <taxon>Bacteria</taxon>
        <taxon>Pseudomonadati</taxon>
        <taxon>Bacteroidota</taxon>
        <taxon>Cytophagia</taxon>
        <taxon>Cytophagales</taxon>
        <taxon>Spirosomataceae</taxon>
        <taxon>Fibrivirga</taxon>
    </lineage>
</organism>
<keyword evidence="2" id="KW-1185">Reference proteome</keyword>
<reference evidence="2" key="1">
    <citation type="submission" date="2019-09" db="EMBL/GenBank/DDBJ databases">
        <authorList>
            <person name="Jung D.-H."/>
        </authorList>
    </citation>
    <scope>NUCLEOTIDE SEQUENCE [LARGE SCALE GENOMIC DNA]</scope>
    <source>
        <strain evidence="2">JA-25</strain>
    </source>
</reference>
<gene>
    <name evidence="1" type="ORF">F7231_24880</name>
</gene>
<protein>
    <submittedName>
        <fullName evidence="1">Uncharacterized protein</fullName>
    </submittedName>
</protein>